<evidence type="ECO:0000313" key="2">
    <source>
        <dbReference type="Proteomes" id="UP001164746"/>
    </source>
</evidence>
<accession>A0ABY7EK28</accession>
<keyword evidence="2" id="KW-1185">Reference proteome</keyword>
<organism evidence="1 2">
    <name type="scientific">Mya arenaria</name>
    <name type="common">Soft-shell clam</name>
    <dbReference type="NCBI Taxonomy" id="6604"/>
    <lineage>
        <taxon>Eukaryota</taxon>
        <taxon>Metazoa</taxon>
        <taxon>Spiralia</taxon>
        <taxon>Lophotrochozoa</taxon>
        <taxon>Mollusca</taxon>
        <taxon>Bivalvia</taxon>
        <taxon>Autobranchia</taxon>
        <taxon>Heteroconchia</taxon>
        <taxon>Euheterodonta</taxon>
        <taxon>Imparidentia</taxon>
        <taxon>Neoheterodontei</taxon>
        <taxon>Myida</taxon>
        <taxon>Myoidea</taxon>
        <taxon>Myidae</taxon>
        <taxon>Mya</taxon>
    </lineage>
</organism>
<protein>
    <submittedName>
        <fullName evidence="1">Uncharacterized protein</fullName>
    </submittedName>
</protein>
<evidence type="ECO:0000313" key="1">
    <source>
        <dbReference type="EMBL" id="WAR09369.1"/>
    </source>
</evidence>
<dbReference type="Proteomes" id="UP001164746">
    <property type="component" value="Chromosome 6"/>
</dbReference>
<proteinExistence type="predicted"/>
<feature type="non-terminal residue" evidence="1">
    <location>
        <position position="151"/>
    </location>
</feature>
<reference evidence="1" key="1">
    <citation type="submission" date="2022-11" db="EMBL/GenBank/DDBJ databases">
        <title>Centuries of genome instability and evolution in soft-shell clam transmissible cancer (bioRxiv).</title>
        <authorList>
            <person name="Hart S.F.M."/>
            <person name="Yonemitsu M.A."/>
            <person name="Giersch R.M."/>
            <person name="Beal B.F."/>
            <person name="Arriagada G."/>
            <person name="Davis B.W."/>
            <person name="Ostrander E.A."/>
            <person name="Goff S.P."/>
            <person name="Metzger M.J."/>
        </authorList>
    </citation>
    <scope>NUCLEOTIDE SEQUENCE</scope>
    <source>
        <strain evidence="1">MELC-2E11</strain>
        <tissue evidence="1">Siphon/mantle</tissue>
    </source>
</reference>
<gene>
    <name evidence="1" type="ORF">MAR_019327</name>
</gene>
<sequence>GISTRTYEDKCASHIHIFQPLQEVTCRNVLIKLISASLSLRRTVNVAPKIQITSVCQWMAAITPAALFFFIQTPTGQAASYVFSVAIENHISHTQVVALVVQKKLCWTGSYLSNRNFEVEYQDGHAGCIATLQYMEPPSERKIDYVIAEEL</sequence>
<name>A0ABY7EK28_MYAAR</name>
<dbReference type="EMBL" id="CP111017">
    <property type="protein sequence ID" value="WAR09369.1"/>
    <property type="molecule type" value="Genomic_DNA"/>
</dbReference>